<dbReference type="Pfam" id="PF19276">
    <property type="entry name" value="HD_assoc_2"/>
    <property type="match status" value="1"/>
</dbReference>
<proteinExistence type="predicted"/>
<feature type="domain" description="HD/PDEase" evidence="1">
    <location>
        <begin position="46"/>
        <end position="177"/>
    </location>
</feature>
<evidence type="ECO:0000313" key="3">
    <source>
        <dbReference type="Proteomes" id="UP001161325"/>
    </source>
</evidence>
<keyword evidence="3" id="KW-1185">Reference proteome</keyword>
<protein>
    <submittedName>
        <fullName evidence="2">Phosphohydrolase</fullName>
    </submittedName>
</protein>
<reference evidence="2" key="1">
    <citation type="submission" date="2022-08" db="EMBL/GenBank/DDBJ databases">
        <title>Draft genome sequencing of Roseisolibacter agri AW1220.</title>
        <authorList>
            <person name="Tobiishi Y."/>
            <person name="Tonouchi A."/>
        </authorList>
    </citation>
    <scope>NUCLEOTIDE SEQUENCE</scope>
    <source>
        <strain evidence="2">AW1220</strain>
    </source>
</reference>
<accession>A0AA37QE43</accession>
<dbReference type="SMART" id="SM00471">
    <property type="entry name" value="HDc"/>
    <property type="match status" value="1"/>
</dbReference>
<dbReference type="Pfam" id="PF01966">
    <property type="entry name" value="HD"/>
    <property type="match status" value="1"/>
</dbReference>
<dbReference type="InterPro" id="IPR003607">
    <property type="entry name" value="HD/PDEase_dom"/>
</dbReference>
<dbReference type="RefSeq" id="WP_284352534.1">
    <property type="nucleotide sequence ID" value="NZ_BRXS01000007.1"/>
</dbReference>
<evidence type="ECO:0000313" key="2">
    <source>
        <dbReference type="EMBL" id="GLC28111.1"/>
    </source>
</evidence>
<dbReference type="CDD" id="cd00077">
    <property type="entry name" value="HDc"/>
    <property type="match status" value="1"/>
</dbReference>
<dbReference type="AlphaFoldDB" id="A0AA37QE43"/>
<dbReference type="PANTHER" id="PTHR11373:SF4">
    <property type="entry name" value="DEOXYNUCLEOSIDE TRIPHOSPHATE TRIPHOSPHOHYDROLASE SAMHD1"/>
    <property type="match status" value="1"/>
</dbReference>
<dbReference type="SUPFAM" id="SSF109604">
    <property type="entry name" value="HD-domain/PDEase-like"/>
    <property type="match status" value="1"/>
</dbReference>
<evidence type="ECO:0000259" key="1">
    <source>
        <dbReference type="SMART" id="SM00471"/>
    </source>
</evidence>
<dbReference type="InterPro" id="IPR045509">
    <property type="entry name" value="HD_assoc_2"/>
</dbReference>
<dbReference type="Gene3D" id="1.10.3210.10">
    <property type="entry name" value="Hypothetical protein af1432"/>
    <property type="match status" value="1"/>
</dbReference>
<organism evidence="2 3">
    <name type="scientific">Roseisolibacter agri</name>
    <dbReference type="NCBI Taxonomy" id="2014610"/>
    <lineage>
        <taxon>Bacteria</taxon>
        <taxon>Pseudomonadati</taxon>
        <taxon>Gemmatimonadota</taxon>
        <taxon>Gemmatimonadia</taxon>
        <taxon>Gemmatimonadales</taxon>
        <taxon>Gemmatimonadaceae</taxon>
        <taxon>Roseisolibacter</taxon>
    </lineage>
</organism>
<name>A0AA37QE43_9BACT</name>
<dbReference type="PANTHER" id="PTHR11373">
    <property type="entry name" value="DEOXYNUCLEOSIDE TRIPHOSPHATE TRIPHOSPHOHYDROLASE"/>
    <property type="match status" value="1"/>
</dbReference>
<dbReference type="GO" id="GO:0006203">
    <property type="term" value="P:dGTP catabolic process"/>
    <property type="evidence" value="ECO:0007669"/>
    <property type="project" value="TreeGrafter"/>
</dbReference>
<dbReference type="Proteomes" id="UP001161325">
    <property type="component" value="Unassembled WGS sequence"/>
</dbReference>
<dbReference type="InterPro" id="IPR050135">
    <property type="entry name" value="dGTPase-like"/>
</dbReference>
<gene>
    <name evidence="2" type="ORF">rosag_46240</name>
</gene>
<dbReference type="GO" id="GO:0008832">
    <property type="term" value="F:dGTPase activity"/>
    <property type="evidence" value="ECO:0007669"/>
    <property type="project" value="TreeGrafter"/>
</dbReference>
<dbReference type="EMBL" id="BRXS01000007">
    <property type="protein sequence ID" value="GLC28111.1"/>
    <property type="molecule type" value="Genomic_DNA"/>
</dbReference>
<dbReference type="InterPro" id="IPR006674">
    <property type="entry name" value="HD_domain"/>
</dbReference>
<sequence>METIRDPLWNNVRVDAAALRLVDTRVFQRLRFVRQLGLAYLVYPGATHSRFEHALGAYHLARTTLGLLAERDALTRVADDEPAIARAAALLHDVGHYPFSHALEEIGVPHHESVARPLITDGVVADILRETIGDDAPARVYALVCGRGESPLQGLISGSLDLDKIEYLKRDALMCGVPYGEIDVDRLLNALVVVEDPATGRLAVGLREKGLSALESLLFAKYQMYRNVYWHHAVRAATAMYKRLVDVAVRVGALDVARLPAYTDEGILHALDEPVASPDASPDAVEQVVRLAASLRERRLHKRALECPAAEFDEDFGAWMVSDRALTVAVEDQLAREVGLAPGELLLDYPAKTQMLGLDLPVLRRGGAVARVTAAGWEGAINLPTLAEQLYRSARWLRVFAVRGVALPRERLLAVLHLPAGELRARLAGGEPLLRG</sequence>
<comment type="caution">
    <text evidence="2">The sequence shown here is derived from an EMBL/GenBank/DDBJ whole genome shotgun (WGS) entry which is preliminary data.</text>
</comment>